<evidence type="ECO:0000256" key="1">
    <source>
        <dbReference type="SAM" id="Coils"/>
    </source>
</evidence>
<protein>
    <submittedName>
        <fullName evidence="2">Uncharacterized protein</fullName>
    </submittedName>
</protein>
<dbReference type="RefSeq" id="WP_394395769.1">
    <property type="nucleotide sequence ID" value="NZ_JBIENY010000474.1"/>
</dbReference>
<proteinExistence type="predicted"/>
<reference evidence="2 3" key="1">
    <citation type="submission" date="2024-10" db="EMBL/GenBank/DDBJ databases">
        <title>Draft genome assembly of a novel steroid transforming actinomycete isolated from African clawed frog Xenopus laevis.</title>
        <authorList>
            <person name="Bragin E."/>
            <person name="Kollerov V."/>
            <person name="Donova M.V."/>
        </authorList>
    </citation>
    <scope>NUCLEOTIDE SEQUENCE [LARGE SCALE GENOMIC DNA]</scope>
    <source>
        <strain evidence="2 3">MTOC-St3</strain>
    </source>
</reference>
<accession>A0ABW7EAI2</accession>
<keyword evidence="3" id="KW-1185">Reference proteome</keyword>
<keyword evidence="1" id="KW-0175">Coiled coil</keyword>
<organism evidence="2 3">
    <name type="scientific">Streptomyces rochei</name>
    <name type="common">Streptomyces parvullus</name>
    <dbReference type="NCBI Taxonomy" id="1928"/>
    <lineage>
        <taxon>Bacteria</taxon>
        <taxon>Bacillati</taxon>
        <taxon>Actinomycetota</taxon>
        <taxon>Actinomycetes</taxon>
        <taxon>Kitasatosporales</taxon>
        <taxon>Streptomycetaceae</taxon>
        <taxon>Streptomyces</taxon>
        <taxon>Streptomyces rochei group</taxon>
    </lineage>
</organism>
<dbReference type="EMBL" id="JBIENY010000474">
    <property type="protein sequence ID" value="MFG6300176.1"/>
    <property type="molecule type" value="Genomic_DNA"/>
</dbReference>
<comment type="caution">
    <text evidence="2">The sequence shown here is derived from an EMBL/GenBank/DDBJ whole genome shotgun (WGS) entry which is preliminary data.</text>
</comment>
<sequence length="145" mass="15816">MSLNPIPRLKGNGRRRAIDKVAELRAENSRLFTRLMGADDAFALLHQQLAETAARQAEAEEIVVKQQADIDDLTAENDQLRDELAALKVRFGPELAAEANAHPITVPPMIRPVDGPEDQATAPIDVKPLWDALGVRPVTDPGKIA</sequence>
<feature type="coiled-coil region" evidence="1">
    <location>
        <begin position="56"/>
        <end position="90"/>
    </location>
</feature>
<evidence type="ECO:0000313" key="3">
    <source>
        <dbReference type="Proteomes" id="UP001605990"/>
    </source>
</evidence>
<gene>
    <name evidence="2" type="ORF">ACGU38_33095</name>
</gene>
<evidence type="ECO:0000313" key="2">
    <source>
        <dbReference type="EMBL" id="MFG6300176.1"/>
    </source>
</evidence>
<dbReference type="Proteomes" id="UP001605990">
    <property type="component" value="Unassembled WGS sequence"/>
</dbReference>
<name>A0ABW7EAI2_STRRO</name>